<gene>
    <name evidence="2" type="ORF">BPAG_LOCUS4270</name>
</gene>
<proteinExistence type="predicted"/>
<evidence type="ECO:0000259" key="1">
    <source>
        <dbReference type="PROSITE" id="PS00388"/>
    </source>
</evidence>
<dbReference type="Proteomes" id="UP000278627">
    <property type="component" value="Unassembled WGS sequence"/>
</dbReference>
<dbReference type="GO" id="GO:0019773">
    <property type="term" value="C:proteasome core complex, alpha-subunit complex"/>
    <property type="evidence" value="ECO:0007669"/>
    <property type="project" value="InterPro"/>
</dbReference>
<evidence type="ECO:0000313" key="3">
    <source>
        <dbReference type="Proteomes" id="UP000278627"/>
    </source>
</evidence>
<dbReference type="SUPFAM" id="SSF56235">
    <property type="entry name" value="N-terminal nucleophile aminohydrolases (Ntn hydrolases)"/>
    <property type="match status" value="1"/>
</dbReference>
<dbReference type="InterPro" id="IPR029055">
    <property type="entry name" value="Ntn_hydrolases_N"/>
</dbReference>
<evidence type="ECO:0000313" key="4">
    <source>
        <dbReference type="WBParaSite" id="BPAG_0000430601-mRNA-1"/>
    </source>
</evidence>
<reference evidence="2 3" key="2">
    <citation type="submission" date="2018-11" db="EMBL/GenBank/DDBJ databases">
        <authorList>
            <consortium name="Pathogen Informatics"/>
        </authorList>
    </citation>
    <scope>NUCLEOTIDE SEQUENCE [LARGE SCALE GENOMIC DNA]</scope>
</reference>
<dbReference type="SMART" id="SM00948">
    <property type="entry name" value="Proteasome_A_N"/>
    <property type="match status" value="1"/>
</dbReference>
<dbReference type="STRING" id="6280.A0A0N4T7W9"/>
<keyword evidence="3" id="KW-1185">Reference proteome</keyword>
<name>A0A0N4T7W9_BRUPA</name>
<dbReference type="Gene3D" id="3.60.20.10">
    <property type="entry name" value="Glutamine Phosphoribosylpyrophosphate, subunit 1, domain 1"/>
    <property type="match status" value="1"/>
</dbReference>
<organism evidence="4">
    <name type="scientific">Brugia pahangi</name>
    <name type="common">Filarial nematode worm</name>
    <dbReference type="NCBI Taxonomy" id="6280"/>
    <lineage>
        <taxon>Eukaryota</taxon>
        <taxon>Metazoa</taxon>
        <taxon>Ecdysozoa</taxon>
        <taxon>Nematoda</taxon>
        <taxon>Chromadorea</taxon>
        <taxon>Rhabditida</taxon>
        <taxon>Spirurina</taxon>
        <taxon>Spiruromorpha</taxon>
        <taxon>Filarioidea</taxon>
        <taxon>Onchocercidae</taxon>
        <taxon>Brugia</taxon>
    </lineage>
</organism>
<accession>A0A0N4T7W9</accession>
<protein>
    <submittedName>
        <fullName evidence="4">PROTEASOME_ALPHA_1 domain-containing protein</fullName>
    </submittedName>
</protein>
<reference evidence="4" key="1">
    <citation type="submission" date="2017-02" db="UniProtKB">
        <authorList>
            <consortium name="WormBaseParasite"/>
        </authorList>
    </citation>
    <scope>IDENTIFICATION</scope>
</reference>
<sequence length="46" mass="5004">MGESDHYGFSLTTFSPSGKLMQIEYALNAVKNGQPSVGLRGLILFK</sequence>
<dbReference type="Pfam" id="PF10584">
    <property type="entry name" value="Proteasome_A_N"/>
    <property type="match status" value="1"/>
</dbReference>
<dbReference type="PROSITE" id="PS00388">
    <property type="entry name" value="PROTEASOME_ALPHA_1"/>
    <property type="match status" value="1"/>
</dbReference>
<dbReference type="InterPro" id="IPR000426">
    <property type="entry name" value="Proteasome_asu_N"/>
</dbReference>
<dbReference type="AlphaFoldDB" id="A0A0N4T7W9"/>
<dbReference type="WBParaSite" id="BPAG_0000430601-mRNA-1">
    <property type="protein sequence ID" value="BPAG_0000430601-mRNA-1"/>
    <property type="gene ID" value="BPAG_0000430601"/>
</dbReference>
<dbReference type="EMBL" id="UZAD01001941">
    <property type="protein sequence ID" value="VDN85456.1"/>
    <property type="molecule type" value="Genomic_DNA"/>
</dbReference>
<feature type="domain" description="Proteasome alpha-type subunits" evidence="1">
    <location>
        <begin position="7"/>
        <end position="29"/>
    </location>
</feature>
<dbReference type="GO" id="GO:0006511">
    <property type="term" value="P:ubiquitin-dependent protein catabolic process"/>
    <property type="evidence" value="ECO:0007669"/>
    <property type="project" value="InterPro"/>
</dbReference>
<evidence type="ECO:0000313" key="2">
    <source>
        <dbReference type="EMBL" id="VDN85456.1"/>
    </source>
</evidence>